<dbReference type="PANTHER" id="PTHR43765">
    <property type="entry name" value="2-DEHYDROPANTOATE 2-REDUCTASE-RELATED"/>
    <property type="match status" value="1"/>
</dbReference>
<dbReference type="Pfam" id="PF08546">
    <property type="entry name" value="ApbA_C"/>
    <property type="match status" value="1"/>
</dbReference>
<dbReference type="InterPro" id="IPR013752">
    <property type="entry name" value="KPA_reductase"/>
</dbReference>
<dbReference type="PANTHER" id="PTHR43765:SF4">
    <property type="entry name" value="CYTOCHROME B TRANSLATIONAL ACTIVATOR PROTEIN CBS2"/>
    <property type="match status" value="1"/>
</dbReference>
<name>A0A0A8L4R8_9SACH</name>
<feature type="domain" description="Ketopantoate reductase C-terminal" evidence="1">
    <location>
        <begin position="223"/>
        <end position="357"/>
    </location>
</feature>
<dbReference type="GO" id="GO:0005739">
    <property type="term" value="C:mitochondrion"/>
    <property type="evidence" value="ECO:0007669"/>
    <property type="project" value="TreeGrafter"/>
</dbReference>
<dbReference type="InterPro" id="IPR013328">
    <property type="entry name" value="6PGD_dom2"/>
</dbReference>
<proteinExistence type="predicted"/>
<dbReference type="EMBL" id="CCBQ010000032">
    <property type="protein sequence ID" value="CDO94064.1"/>
    <property type="molecule type" value="Genomic_DNA"/>
</dbReference>
<dbReference type="SUPFAM" id="SSF48179">
    <property type="entry name" value="6-phosphogluconate dehydrogenase C-terminal domain-like"/>
    <property type="match status" value="1"/>
</dbReference>
<protein>
    <submittedName>
        <fullName evidence="2">WGS project CCBQ000000000 data, contig 00049</fullName>
    </submittedName>
</protein>
<organism evidence="2 3">
    <name type="scientific">Kluyveromyces dobzhanskii CBS 2104</name>
    <dbReference type="NCBI Taxonomy" id="1427455"/>
    <lineage>
        <taxon>Eukaryota</taxon>
        <taxon>Fungi</taxon>
        <taxon>Dikarya</taxon>
        <taxon>Ascomycota</taxon>
        <taxon>Saccharomycotina</taxon>
        <taxon>Saccharomycetes</taxon>
        <taxon>Saccharomycetales</taxon>
        <taxon>Saccharomycetaceae</taxon>
        <taxon>Kluyveromyces</taxon>
    </lineage>
</organism>
<accession>A0A0A8L4R8</accession>
<keyword evidence="3" id="KW-1185">Reference proteome</keyword>
<sequence length="370" mass="42635">MSLPRVYTVGSSSVIPALAFDIAKISSQPNIPNVVVLLQDTKLLTKFTDQNSKLTVLRKNPETRQFMASCAPPKLATGAITAIDNLIIGEPTNKSFTMTFQKYKKSLNSESNVLIVNPGYGLLEYINKYVWKKDEERPNLFIANVDDQKDTIVTSKEFTLRINKSPIPISITRVPEKIHQYTHEKTTQTKWNEFYPLTQLLTKLVETTKPVHIFQPSFHHFGDFMLIKSERLLIDSCVEPLATLLDCQKYGELLKSTFFQQLIDDLLTEQINILNISYPFLRSTPHFNTVFDKDNLKKVIHKHIYDRRFMKPRMLDNSKMLSKTNINQLLGYVVSLAKYKKIPAPKNEMVYNLVRGKIQSIKNRAFSWDL</sequence>
<dbReference type="AlphaFoldDB" id="A0A0A8L4R8"/>
<comment type="caution">
    <text evidence="2">The sequence shown here is derived from an EMBL/GenBank/DDBJ whole genome shotgun (WGS) entry which is preliminary data.</text>
</comment>
<dbReference type="OrthoDB" id="73846at2759"/>
<evidence type="ECO:0000259" key="1">
    <source>
        <dbReference type="Pfam" id="PF08546"/>
    </source>
</evidence>
<dbReference type="GO" id="GO:0008677">
    <property type="term" value="F:2-dehydropantoate 2-reductase activity"/>
    <property type="evidence" value="ECO:0007669"/>
    <property type="project" value="TreeGrafter"/>
</dbReference>
<evidence type="ECO:0000313" key="3">
    <source>
        <dbReference type="Proteomes" id="UP000031516"/>
    </source>
</evidence>
<dbReference type="Gene3D" id="1.10.1040.10">
    <property type="entry name" value="N-(1-d-carboxylethyl)-l-norvaline Dehydrogenase, domain 2"/>
    <property type="match status" value="1"/>
</dbReference>
<evidence type="ECO:0000313" key="2">
    <source>
        <dbReference type="EMBL" id="CDO94064.1"/>
    </source>
</evidence>
<gene>
    <name evidence="2" type="ORF">KLDO_g2348</name>
</gene>
<reference evidence="2 3" key="1">
    <citation type="submission" date="2014-03" db="EMBL/GenBank/DDBJ databases">
        <title>The genome of Kluyveromyces dobzhanskii.</title>
        <authorList>
            <person name="Nystedt B."/>
            <person name="Astrom S."/>
        </authorList>
    </citation>
    <scope>NUCLEOTIDE SEQUENCE [LARGE SCALE GENOMIC DNA]</scope>
    <source>
        <strain evidence="2 3">CBS 2104</strain>
    </source>
</reference>
<dbReference type="InterPro" id="IPR050838">
    <property type="entry name" value="Ketopantoate_reductase"/>
</dbReference>
<dbReference type="Proteomes" id="UP000031516">
    <property type="component" value="Unassembled WGS sequence"/>
</dbReference>
<dbReference type="GO" id="GO:0050661">
    <property type="term" value="F:NADP binding"/>
    <property type="evidence" value="ECO:0007669"/>
    <property type="project" value="TreeGrafter"/>
</dbReference>
<dbReference type="InterPro" id="IPR008927">
    <property type="entry name" value="6-PGluconate_DH-like_C_sf"/>
</dbReference>